<sequence>MKRILFGLLAVACLATAPRPVAAQDGGFPVKTTARTQFVFKDGEVVRREGSQITPLTQNVKLAGGVKINYKSGIVEMPADKVHPKGKKLTLREGDYVRADGGVVFATPGSAAAARGEAPNGPSGKFNTYVERGTTFVDPAVQMNFLNKKVELLTQKVNLLSQGRTDMPDTKDIDAQLAQLDAQMKAPK</sequence>
<evidence type="ECO:0000259" key="2">
    <source>
        <dbReference type="Pfam" id="PF20606"/>
    </source>
</evidence>
<feature type="chain" id="PRO_5011773935" description="DUF6799 domain-containing protein" evidence="1">
    <location>
        <begin position="24"/>
        <end position="188"/>
    </location>
</feature>
<proteinExistence type="predicted"/>
<feature type="domain" description="DUF6799" evidence="2">
    <location>
        <begin position="38"/>
        <end position="102"/>
    </location>
</feature>
<dbReference type="Proteomes" id="UP000199029">
    <property type="component" value="Unassembled WGS sequence"/>
</dbReference>
<evidence type="ECO:0000313" key="4">
    <source>
        <dbReference type="Proteomes" id="UP000199029"/>
    </source>
</evidence>
<organism evidence="3 4">
    <name type="scientific">Hymenobacter arizonensis</name>
    <name type="common">Siccationidurans arizonensis</name>
    <dbReference type="NCBI Taxonomy" id="1227077"/>
    <lineage>
        <taxon>Bacteria</taxon>
        <taxon>Pseudomonadati</taxon>
        <taxon>Bacteroidota</taxon>
        <taxon>Cytophagia</taxon>
        <taxon>Cytophagales</taxon>
        <taxon>Hymenobacteraceae</taxon>
        <taxon>Hymenobacter</taxon>
    </lineage>
</organism>
<dbReference type="InterPro" id="IPR046478">
    <property type="entry name" value="DUF6799"/>
</dbReference>
<name>A0A1I5V6G1_HYMAR</name>
<evidence type="ECO:0000313" key="3">
    <source>
        <dbReference type="EMBL" id="SFQ02536.1"/>
    </source>
</evidence>
<protein>
    <recommendedName>
        <fullName evidence="2">DUF6799 domain-containing protein</fullName>
    </recommendedName>
</protein>
<evidence type="ECO:0000256" key="1">
    <source>
        <dbReference type="SAM" id="SignalP"/>
    </source>
</evidence>
<dbReference type="AlphaFoldDB" id="A0A1I5V6G1"/>
<dbReference type="RefSeq" id="WP_092669932.1">
    <property type="nucleotide sequence ID" value="NZ_FOXS01000001.1"/>
</dbReference>
<keyword evidence="4" id="KW-1185">Reference proteome</keyword>
<accession>A0A1I5V6G1</accession>
<dbReference type="EMBL" id="FOXS01000001">
    <property type="protein sequence ID" value="SFQ02536.1"/>
    <property type="molecule type" value="Genomic_DNA"/>
</dbReference>
<keyword evidence="1" id="KW-0732">Signal</keyword>
<dbReference type="Pfam" id="PF20606">
    <property type="entry name" value="DUF6799"/>
    <property type="match status" value="1"/>
</dbReference>
<dbReference type="OrthoDB" id="878828at2"/>
<reference evidence="4" key="1">
    <citation type="submission" date="2016-10" db="EMBL/GenBank/DDBJ databases">
        <authorList>
            <person name="Varghese N."/>
            <person name="Submissions S."/>
        </authorList>
    </citation>
    <scope>NUCLEOTIDE SEQUENCE [LARGE SCALE GENOMIC DNA]</scope>
    <source>
        <strain evidence="4">OR362-8,ATCC BAA-1266,JCM 13504</strain>
    </source>
</reference>
<feature type="signal peptide" evidence="1">
    <location>
        <begin position="1"/>
        <end position="23"/>
    </location>
</feature>
<gene>
    <name evidence="3" type="ORF">SAMN04515668_1197</name>
</gene>